<sequence length="482" mass="54540">PKVVKPPVPFFNGDQRPIQLLNQKTVGNECDLYDEKITNVLRFDETKPFLTLLKLSKNPLRSLDGLNNMMQLRTLFLVGTGISDLKPLQNLRLETLNAAQNQISSIEPLRNMSTLMNLYLEGNQISSSTEISYIQQLAKIQRLWFQQGNLSNPVCQAGDYKQLLLQNISSSIKNIDGCALNQQDIEEINKAKIPNTVIPAPVFPNPVVTHPMPIFPTHPDPVPAKPHITTNEQLSNDTLLETVQSLTEKQRQVFQLLMKEQLQILNKSKPQSGNIPNILKKAMKNDEADLYNQNIRSVQNFSAASNLVVLKLSQNPLSSLHGLENLINLKQLFLAKCQVSDLGPIKMLVNLEQLTLTDNRICSLTAMRMMKKMTTLYLENNQISDVTELMNLSKMKQLTRLWMQGNPVVSQEQFGQSCKKYLCSSVKNLNGGVLSKEQQTEFAGQSTEFFVDEVFQVEQQEDAMMNLGQMFVLQRQLVQKLK</sequence>
<dbReference type="PANTHER" id="PTHR46652">
    <property type="entry name" value="LEUCINE-RICH REPEAT AND IQ DOMAIN-CONTAINING PROTEIN 1-RELATED"/>
    <property type="match status" value="1"/>
</dbReference>
<dbReference type="InterPro" id="IPR025875">
    <property type="entry name" value="Leu-rich_rpt_4"/>
</dbReference>
<organism evidence="3">
    <name type="scientific">Trepomonas sp. PC1</name>
    <dbReference type="NCBI Taxonomy" id="1076344"/>
    <lineage>
        <taxon>Eukaryota</taxon>
        <taxon>Metamonada</taxon>
        <taxon>Diplomonadida</taxon>
        <taxon>Hexamitidae</taxon>
        <taxon>Hexamitinae</taxon>
        <taxon>Trepomonas</taxon>
    </lineage>
</organism>
<protein>
    <submittedName>
        <fullName evidence="3">Leucine rich repeats-containing protein</fullName>
    </submittedName>
</protein>
<gene>
    <name evidence="3" type="ORF">TPC1_14334</name>
</gene>
<dbReference type="PROSITE" id="PS51450">
    <property type="entry name" value="LRR"/>
    <property type="match status" value="3"/>
</dbReference>
<dbReference type="InterPro" id="IPR050836">
    <property type="entry name" value="SDS22/Internalin_LRR"/>
</dbReference>
<feature type="non-terminal residue" evidence="3">
    <location>
        <position position="1"/>
    </location>
</feature>
<dbReference type="SMART" id="SM00365">
    <property type="entry name" value="LRR_SD22"/>
    <property type="match status" value="7"/>
</dbReference>
<dbReference type="InterPro" id="IPR001611">
    <property type="entry name" value="Leu-rich_rpt"/>
</dbReference>
<dbReference type="Gene3D" id="3.80.10.10">
    <property type="entry name" value="Ribonuclease Inhibitor"/>
    <property type="match status" value="3"/>
</dbReference>
<accession>A0A146KD84</accession>
<dbReference type="Pfam" id="PF12799">
    <property type="entry name" value="LRR_4"/>
    <property type="match status" value="1"/>
</dbReference>
<name>A0A146KD84_9EUKA</name>
<evidence type="ECO:0000313" key="3">
    <source>
        <dbReference type="EMBL" id="JAP93401.1"/>
    </source>
</evidence>
<dbReference type="AlphaFoldDB" id="A0A146KD84"/>
<dbReference type="PANTHER" id="PTHR46652:SF3">
    <property type="entry name" value="LEUCINE-RICH REPEAT-CONTAINING PROTEIN 9"/>
    <property type="match status" value="1"/>
</dbReference>
<reference evidence="3" key="1">
    <citation type="submission" date="2015-07" db="EMBL/GenBank/DDBJ databases">
        <title>Adaptation to a free-living lifestyle via gene acquisitions in the diplomonad Trepomonas sp. PC1.</title>
        <authorList>
            <person name="Xu F."/>
            <person name="Jerlstrom-Hultqvist J."/>
            <person name="Kolisko M."/>
            <person name="Simpson A.G.B."/>
            <person name="Roger A.J."/>
            <person name="Svard S.G."/>
            <person name="Andersson J.O."/>
        </authorList>
    </citation>
    <scope>NUCLEOTIDE SEQUENCE</scope>
    <source>
        <strain evidence="3">PC1</strain>
    </source>
</reference>
<proteinExistence type="predicted"/>
<dbReference type="SUPFAM" id="SSF52058">
    <property type="entry name" value="L domain-like"/>
    <property type="match status" value="1"/>
</dbReference>
<evidence type="ECO:0000256" key="2">
    <source>
        <dbReference type="ARBA" id="ARBA00022737"/>
    </source>
</evidence>
<keyword evidence="2" id="KW-0677">Repeat</keyword>
<keyword evidence="1" id="KW-0433">Leucine-rich repeat</keyword>
<dbReference type="EMBL" id="GDID01003205">
    <property type="protein sequence ID" value="JAP93401.1"/>
    <property type="molecule type" value="Transcribed_RNA"/>
</dbReference>
<evidence type="ECO:0000256" key="1">
    <source>
        <dbReference type="ARBA" id="ARBA00022614"/>
    </source>
</evidence>
<dbReference type="InterPro" id="IPR032675">
    <property type="entry name" value="LRR_dom_sf"/>
</dbReference>